<accession>A0A7S1RBJ2</accession>
<evidence type="ECO:0000256" key="1">
    <source>
        <dbReference type="SAM" id="MobiDB-lite"/>
    </source>
</evidence>
<dbReference type="EMBL" id="HBGE01064664">
    <property type="protein sequence ID" value="CAD9161975.1"/>
    <property type="molecule type" value="Transcribed_RNA"/>
</dbReference>
<sequence>MSAVDERCSSPRTPRRPAAKCQDMPPPAPAPRENQLLAAIRSNCPELVAAALDEDEMLVHVPCHTADGCETPLLVAARVGCPAVLGHLLRSGASVQDADAAGRTALEIVAAVPDSRPRVAPGAAWADGTCWRAGLPDLPGLGARLQAPLRARAMSVALGVLGQPDTWQEAAAAKEARRCACARLLLAHGAGRVRDGAAAAAAAWAAEDQGDARLASLIRHWPDIQTLRWLRRLRPRRAAALGGRGAGLLECPSDVWELVCEALAPREDPLVEQWARG</sequence>
<evidence type="ECO:0000313" key="2">
    <source>
        <dbReference type="EMBL" id="CAD9161975.1"/>
    </source>
</evidence>
<gene>
    <name evidence="2" type="ORF">ACAT0790_LOCUS38740</name>
</gene>
<proteinExistence type="predicted"/>
<organism evidence="2">
    <name type="scientific">Alexandrium catenella</name>
    <name type="common">Red tide dinoflagellate</name>
    <name type="synonym">Gonyaulax catenella</name>
    <dbReference type="NCBI Taxonomy" id="2925"/>
    <lineage>
        <taxon>Eukaryota</taxon>
        <taxon>Sar</taxon>
        <taxon>Alveolata</taxon>
        <taxon>Dinophyceae</taxon>
        <taxon>Gonyaulacales</taxon>
        <taxon>Pyrocystaceae</taxon>
        <taxon>Alexandrium</taxon>
    </lineage>
</organism>
<dbReference type="SUPFAM" id="SSF48403">
    <property type="entry name" value="Ankyrin repeat"/>
    <property type="match status" value="1"/>
</dbReference>
<dbReference type="InterPro" id="IPR036770">
    <property type="entry name" value="Ankyrin_rpt-contain_sf"/>
</dbReference>
<feature type="region of interest" description="Disordered" evidence="1">
    <location>
        <begin position="1"/>
        <end position="32"/>
    </location>
</feature>
<dbReference type="AlphaFoldDB" id="A0A7S1RBJ2"/>
<reference evidence="2" key="1">
    <citation type="submission" date="2021-01" db="EMBL/GenBank/DDBJ databases">
        <authorList>
            <person name="Corre E."/>
            <person name="Pelletier E."/>
            <person name="Niang G."/>
            <person name="Scheremetjew M."/>
            <person name="Finn R."/>
            <person name="Kale V."/>
            <person name="Holt S."/>
            <person name="Cochrane G."/>
            <person name="Meng A."/>
            <person name="Brown T."/>
            <person name="Cohen L."/>
        </authorList>
    </citation>
    <scope>NUCLEOTIDE SEQUENCE</scope>
    <source>
        <strain evidence="2">OF101</strain>
    </source>
</reference>
<name>A0A7S1RBJ2_ALECA</name>
<dbReference type="Gene3D" id="1.25.40.20">
    <property type="entry name" value="Ankyrin repeat-containing domain"/>
    <property type="match status" value="1"/>
</dbReference>
<protein>
    <submittedName>
        <fullName evidence="2">Uncharacterized protein</fullName>
    </submittedName>
</protein>